<evidence type="ECO:0000313" key="7">
    <source>
        <dbReference type="Proteomes" id="UP000484885"/>
    </source>
</evidence>
<comment type="caution">
    <text evidence="6">The sequence shown here is derived from an EMBL/GenBank/DDBJ whole genome shotgun (WGS) entry which is preliminary data.</text>
</comment>
<dbReference type="GO" id="GO:0003700">
    <property type="term" value="F:DNA-binding transcription factor activity"/>
    <property type="evidence" value="ECO:0007669"/>
    <property type="project" value="InterPro"/>
</dbReference>
<sequence length="334" mass="36948">MNSVQRIHLSSVEQLQAALGEIFNGQITQSRPGPLEAAFAIAQVDSCDVFSSSVNRELVCSGQRSRERWTITPITRRCAGGRFRGQKLEDGSLLLLDPGGEVFQQIEPGHCQFAVSIPVEQASRIIEAEYQVEPDTLLHQWLHVSDPRVTARMERLLMNLLSFNSSHSGAASFGPGGLAGHVIALAQTGARPRLLRASLAHRRRIVRRAEDMIRSRLDRPPSITELCEATFASRRLLFYAFNELLGRSPAAHIKNLRMHAARRRLISGKGHASIQQIAFDLGFGHPGQFAIDYARAFGERPSQTRCRLGKRAVGQALNNPSTSQPRPAPETRQP</sequence>
<dbReference type="Pfam" id="PF12833">
    <property type="entry name" value="HTH_18"/>
    <property type="match status" value="1"/>
</dbReference>
<dbReference type="PROSITE" id="PS01124">
    <property type="entry name" value="HTH_ARAC_FAMILY_2"/>
    <property type="match status" value="1"/>
</dbReference>
<evidence type="ECO:0000259" key="5">
    <source>
        <dbReference type="PROSITE" id="PS01124"/>
    </source>
</evidence>
<dbReference type="InterPro" id="IPR050204">
    <property type="entry name" value="AraC_XylS_family_regulators"/>
</dbReference>
<feature type="domain" description="HTH araC/xylS-type" evidence="5">
    <location>
        <begin position="207"/>
        <end position="307"/>
    </location>
</feature>
<evidence type="ECO:0000256" key="4">
    <source>
        <dbReference type="SAM" id="MobiDB-lite"/>
    </source>
</evidence>
<dbReference type="InterPro" id="IPR018060">
    <property type="entry name" value="HTH_AraC"/>
</dbReference>
<gene>
    <name evidence="6" type="ORF">G3I74_14565</name>
</gene>
<feature type="compositionally biased region" description="Polar residues" evidence="4">
    <location>
        <begin position="316"/>
        <end position="325"/>
    </location>
</feature>
<dbReference type="RefSeq" id="WP_164212328.1">
    <property type="nucleotide sequence ID" value="NZ_JAAGSC010000044.1"/>
</dbReference>
<name>A0A845V2W1_9GAMM</name>
<evidence type="ECO:0000256" key="1">
    <source>
        <dbReference type="ARBA" id="ARBA00023015"/>
    </source>
</evidence>
<keyword evidence="1" id="KW-0805">Transcription regulation</keyword>
<dbReference type="GO" id="GO:0043565">
    <property type="term" value="F:sequence-specific DNA binding"/>
    <property type="evidence" value="ECO:0007669"/>
    <property type="project" value="InterPro"/>
</dbReference>
<dbReference type="SMART" id="SM00342">
    <property type="entry name" value="HTH_ARAC"/>
    <property type="match status" value="1"/>
</dbReference>
<dbReference type="Proteomes" id="UP000484885">
    <property type="component" value="Unassembled WGS sequence"/>
</dbReference>
<dbReference type="EMBL" id="JAAGSC010000044">
    <property type="protein sequence ID" value="NDY96952.1"/>
    <property type="molecule type" value="Genomic_DNA"/>
</dbReference>
<proteinExistence type="predicted"/>
<dbReference type="PANTHER" id="PTHR46796">
    <property type="entry name" value="HTH-TYPE TRANSCRIPTIONAL ACTIVATOR RHAS-RELATED"/>
    <property type="match status" value="1"/>
</dbReference>
<dbReference type="Gene3D" id="1.10.10.60">
    <property type="entry name" value="Homeodomain-like"/>
    <property type="match status" value="1"/>
</dbReference>
<evidence type="ECO:0000256" key="2">
    <source>
        <dbReference type="ARBA" id="ARBA00023125"/>
    </source>
</evidence>
<keyword evidence="3" id="KW-0804">Transcription</keyword>
<dbReference type="AlphaFoldDB" id="A0A845V2W1"/>
<dbReference type="InterPro" id="IPR009057">
    <property type="entry name" value="Homeodomain-like_sf"/>
</dbReference>
<protein>
    <submittedName>
        <fullName evidence="6">Helix-turn-helix transcriptional regulator</fullName>
    </submittedName>
</protein>
<feature type="region of interest" description="Disordered" evidence="4">
    <location>
        <begin position="311"/>
        <end position="334"/>
    </location>
</feature>
<reference evidence="6 7" key="1">
    <citation type="submission" date="2020-02" db="EMBL/GenBank/DDBJ databases">
        <authorList>
            <person name="Zhang X.-Y."/>
        </authorList>
    </citation>
    <scope>NUCLEOTIDE SEQUENCE [LARGE SCALE GENOMIC DNA]</scope>
    <source>
        <strain evidence="6 7">C33</strain>
    </source>
</reference>
<keyword evidence="7" id="KW-1185">Reference proteome</keyword>
<organism evidence="6 7">
    <name type="scientific">Wenzhouxiangella limi</name>
    <dbReference type="NCBI Taxonomy" id="2707351"/>
    <lineage>
        <taxon>Bacteria</taxon>
        <taxon>Pseudomonadati</taxon>
        <taxon>Pseudomonadota</taxon>
        <taxon>Gammaproteobacteria</taxon>
        <taxon>Chromatiales</taxon>
        <taxon>Wenzhouxiangellaceae</taxon>
        <taxon>Wenzhouxiangella</taxon>
    </lineage>
</organism>
<dbReference type="SUPFAM" id="SSF46689">
    <property type="entry name" value="Homeodomain-like"/>
    <property type="match status" value="1"/>
</dbReference>
<keyword evidence="2" id="KW-0238">DNA-binding</keyword>
<evidence type="ECO:0000313" key="6">
    <source>
        <dbReference type="EMBL" id="NDY96952.1"/>
    </source>
</evidence>
<accession>A0A845V2W1</accession>
<evidence type="ECO:0000256" key="3">
    <source>
        <dbReference type="ARBA" id="ARBA00023163"/>
    </source>
</evidence>